<organism evidence="1">
    <name type="scientific">Oryza nivara</name>
    <name type="common">Indian wild rice</name>
    <name type="synonym">Oryza sativa f. spontanea</name>
    <dbReference type="NCBI Taxonomy" id="4536"/>
    <lineage>
        <taxon>Eukaryota</taxon>
        <taxon>Viridiplantae</taxon>
        <taxon>Streptophyta</taxon>
        <taxon>Embryophyta</taxon>
        <taxon>Tracheophyta</taxon>
        <taxon>Spermatophyta</taxon>
        <taxon>Magnoliopsida</taxon>
        <taxon>Liliopsida</taxon>
        <taxon>Poales</taxon>
        <taxon>Poaceae</taxon>
        <taxon>BOP clade</taxon>
        <taxon>Oryzoideae</taxon>
        <taxon>Oryzeae</taxon>
        <taxon>Oryzinae</taxon>
        <taxon>Oryza</taxon>
    </lineage>
</organism>
<proteinExistence type="predicted"/>
<dbReference type="EnsemblPlants" id="ONIVA07G22960.1">
    <property type="protein sequence ID" value="ONIVA07G22960.1"/>
    <property type="gene ID" value="ONIVA07G22960"/>
</dbReference>
<name>A0A0E0I4H2_ORYNI</name>
<dbReference type="Proteomes" id="UP000006591">
    <property type="component" value="Chromosome 7"/>
</dbReference>
<evidence type="ECO:0000313" key="2">
    <source>
        <dbReference type="Proteomes" id="UP000006591"/>
    </source>
</evidence>
<evidence type="ECO:0000313" key="1">
    <source>
        <dbReference type="EnsemblPlants" id="ONIVA07G22960.1"/>
    </source>
</evidence>
<sequence>MPSYRCSLQHCGGHAAAGKSCKHCIVSQTATKGLSDSRAMPLANTRPSSMPDALPVRRSSPSVLHRWRPWDSPNLGHTYVAGGHSYGDCIEAFQCQTDSASATVADARGLAGRQAANTTCRAERLGGGH</sequence>
<protein>
    <submittedName>
        <fullName evidence="1">Uncharacterized protein</fullName>
    </submittedName>
</protein>
<reference evidence="1" key="2">
    <citation type="submission" date="2018-04" db="EMBL/GenBank/DDBJ databases">
        <title>OnivRS2 (Oryza nivara Reference Sequence Version 2).</title>
        <authorList>
            <person name="Zhang J."/>
            <person name="Kudrna D."/>
            <person name="Lee S."/>
            <person name="Talag J."/>
            <person name="Rajasekar S."/>
            <person name="Welchert J."/>
            <person name="Hsing Y.-I."/>
            <person name="Wing R.A."/>
        </authorList>
    </citation>
    <scope>NUCLEOTIDE SEQUENCE [LARGE SCALE GENOMIC DNA]</scope>
    <source>
        <strain evidence="1">SL10</strain>
    </source>
</reference>
<dbReference type="Gramene" id="ONIVA07G22960.1">
    <property type="protein sequence ID" value="ONIVA07G22960.1"/>
    <property type="gene ID" value="ONIVA07G22960"/>
</dbReference>
<reference evidence="1" key="1">
    <citation type="submission" date="2015-04" db="UniProtKB">
        <authorList>
            <consortium name="EnsemblPlants"/>
        </authorList>
    </citation>
    <scope>IDENTIFICATION</scope>
    <source>
        <strain evidence="1">SL10</strain>
    </source>
</reference>
<accession>A0A0E0I4H2</accession>
<keyword evidence="2" id="KW-1185">Reference proteome</keyword>
<dbReference type="AlphaFoldDB" id="A0A0E0I4H2"/>
<dbReference type="HOGENOM" id="CLU_1952292_0_0_1"/>